<accession>A0A4R2K900</accession>
<dbReference type="AlphaFoldDB" id="A0A4R2K900"/>
<dbReference type="NCBIfam" id="TIGR00040">
    <property type="entry name" value="yfcE"/>
    <property type="match status" value="1"/>
</dbReference>
<dbReference type="OrthoDB" id="9800565at2"/>
<feature type="domain" description="Calcineurin-like phosphoesterase" evidence="3">
    <location>
        <begin position="1"/>
        <end position="146"/>
    </location>
</feature>
<protein>
    <recommendedName>
        <fullName evidence="2">Phosphoesterase</fullName>
        <ecNumber evidence="2">3.1.4.-</ecNumber>
    </recommendedName>
</protein>
<dbReference type="Gene3D" id="3.60.21.10">
    <property type="match status" value="1"/>
</dbReference>
<keyword evidence="5" id="KW-1185">Reference proteome</keyword>
<dbReference type="SUPFAM" id="SSF56300">
    <property type="entry name" value="Metallo-dependent phosphatases"/>
    <property type="match status" value="1"/>
</dbReference>
<comment type="caution">
    <text evidence="4">The sequence shown here is derived from an EMBL/GenBank/DDBJ whole genome shotgun (WGS) entry which is preliminary data.</text>
</comment>
<gene>
    <name evidence="4" type="ORF">EV214_12930</name>
</gene>
<dbReference type="GO" id="GO:0016787">
    <property type="term" value="F:hydrolase activity"/>
    <property type="evidence" value="ECO:0007669"/>
    <property type="project" value="UniProtKB-UniRule"/>
</dbReference>
<evidence type="ECO:0000313" key="5">
    <source>
        <dbReference type="Proteomes" id="UP000294919"/>
    </source>
</evidence>
<evidence type="ECO:0000256" key="1">
    <source>
        <dbReference type="ARBA" id="ARBA00008950"/>
    </source>
</evidence>
<dbReference type="InterPro" id="IPR041802">
    <property type="entry name" value="MPP_YfcE"/>
</dbReference>
<evidence type="ECO:0000313" key="4">
    <source>
        <dbReference type="EMBL" id="TCO69851.1"/>
    </source>
</evidence>
<keyword evidence="2" id="KW-0479">Metal-binding</keyword>
<reference evidence="4 5" key="1">
    <citation type="submission" date="2019-03" db="EMBL/GenBank/DDBJ databases">
        <title>Genomic Encyclopedia of Type Strains, Phase IV (KMG-IV): sequencing the most valuable type-strain genomes for metagenomic binning, comparative biology and taxonomic classification.</title>
        <authorList>
            <person name="Goeker M."/>
        </authorList>
    </citation>
    <scope>NUCLEOTIDE SEQUENCE [LARGE SCALE GENOMIC DNA]</scope>
    <source>
        <strain evidence="4 5">DSM 102940</strain>
    </source>
</reference>
<dbReference type="InterPro" id="IPR029052">
    <property type="entry name" value="Metallo-depent_PP-like"/>
</dbReference>
<dbReference type="EC" id="3.1.4.-" evidence="2"/>
<dbReference type="Proteomes" id="UP000294919">
    <property type="component" value="Unassembled WGS sequence"/>
</dbReference>
<dbReference type="Pfam" id="PF12850">
    <property type="entry name" value="Metallophos_2"/>
    <property type="match status" value="1"/>
</dbReference>
<dbReference type="GO" id="GO:0046872">
    <property type="term" value="F:metal ion binding"/>
    <property type="evidence" value="ECO:0007669"/>
    <property type="project" value="UniProtKB-KW"/>
</dbReference>
<sequence length="156" mass="17514">MKIVVMSDTHGRIEVAQDIMAEMNEIDLLIHLGDHYEDAIFLGKYMNIKVAAVKGNCDREEALKEIILELERHKLFLVHGHQYGVKMSLNKIYYKALELGCDIVLFGHTHMAVNIKHDGVLLMNPGSLSLPRDGSRASYGIIEIEGENVISSIIEV</sequence>
<name>A0A4R2K900_9FIRM</name>
<proteinExistence type="inferred from homology"/>
<comment type="cofactor">
    <cofactor evidence="2">
        <name>a divalent metal cation</name>
        <dbReference type="ChEBI" id="CHEBI:60240"/>
    </cofactor>
</comment>
<organism evidence="4 5">
    <name type="scientific">Marinisporobacter balticus</name>
    <dbReference type="NCBI Taxonomy" id="2018667"/>
    <lineage>
        <taxon>Bacteria</taxon>
        <taxon>Bacillati</taxon>
        <taxon>Bacillota</taxon>
        <taxon>Clostridia</taxon>
        <taxon>Peptostreptococcales</taxon>
        <taxon>Thermotaleaceae</taxon>
        <taxon>Marinisporobacter</taxon>
    </lineage>
</organism>
<comment type="similarity">
    <text evidence="1 2">Belongs to the metallophosphoesterase superfamily. YfcE family.</text>
</comment>
<dbReference type="EMBL" id="SLWV01000029">
    <property type="protein sequence ID" value="TCO69851.1"/>
    <property type="molecule type" value="Genomic_DNA"/>
</dbReference>
<evidence type="ECO:0000256" key="2">
    <source>
        <dbReference type="RuleBase" id="RU362039"/>
    </source>
</evidence>
<dbReference type="InterPro" id="IPR024654">
    <property type="entry name" value="Calcineurin-like_PHP_lpxH"/>
</dbReference>
<dbReference type="InterPro" id="IPR000979">
    <property type="entry name" value="Phosphodiesterase_MJ0936/Vps29"/>
</dbReference>
<dbReference type="PANTHER" id="PTHR11124">
    <property type="entry name" value="VACUOLAR SORTING PROTEIN VPS29"/>
    <property type="match status" value="1"/>
</dbReference>
<dbReference type="CDD" id="cd00841">
    <property type="entry name" value="MPP_YfcE"/>
    <property type="match status" value="1"/>
</dbReference>
<evidence type="ECO:0000259" key="3">
    <source>
        <dbReference type="Pfam" id="PF12850"/>
    </source>
</evidence>